<dbReference type="AlphaFoldDB" id="A0A1F7HEI4"/>
<protein>
    <submittedName>
        <fullName evidence="1">Uncharacterized protein</fullName>
    </submittedName>
</protein>
<proteinExistence type="predicted"/>
<organism evidence="1 2">
    <name type="scientific">Candidatus Roizmanbacteria bacterium RIFCSPHIGHO2_02_FULL_43_11</name>
    <dbReference type="NCBI Taxonomy" id="1802043"/>
    <lineage>
        <taxon>Bacteria</taxon>
        <taxon>Candidatus Roizmaniibacteriota</taxon>
    </lineage>
</organism>
<comment type="caution">
    <text evidence="1">The sequence shown here is derived from an EMBL/GenBank/DDBJ whole genome shotgun (WGS) entry which is preliminary data.</text>
</comment>
<dbReference type="EMBL" id="MFZT01000041">
    <property type="protein sequence ID" value="OGK29681.1"/>
    <property type="molecule type" value="Genomic_DNA"/>
</dbReference>
<gene>
    <name evidence="1" type="ORF">A3D08_03165</name>
</gene>
<evidence type="ECO:0000313" key="2">
    <source>
        <dbReference type="Proteomes" id="UP000178098"/>
    </source>
</evidence>
<accession>A0A1F7HEI4</accession>
<dbReference type="Proteomes" id="UP000178098">
    <property type="component" value="Unassembled WGS sequence"/>
</dbReference>
<evidence type="ECO:0000313" key="1">
    <source>
        <dbReference type="EMBL" id="OGK29681.1"/>
    </source>
</evidence>
<name>A0A1F7HEI4_9BACT</name>
<reference evidence="1 2" key="1">
    <citation type="journal article" date="2016" name="Nat. Commun.">
        <title>Thousands of microbial genomes shed light on interconnected biogeochemical processes in an aquifer system.</title>
        <authorList>
            <person name="Anantharaman K."/>
            <person name="Brown C.T."/>
            <person name="Hug L.A."/>
            <person name="Sharon I."/>
            <person name="Castelle C.J."/>
            <person name="Probst A.J."/>
            <person name="Thomas B.C."/>
            <person name="Singh A."/>
            <person name="Wilkins M.J."/>
            <person name="Karaoz U."/>
            <person name="Brodie E.L."/>
            <person name="Williams K.H."/>
            <person name="Hubbard S.S."/>
            <person name="Banfield J.F."/>
        </authorList>
    </citation>
    <scope>NUCLEOTIDE SEQUENCE [LARGE SCALE GENOMIC DNA]</scope>
</reference>
<sequence>MITERASARYDALRDRETRRLALKVMQYITSCIQHHLPAVPGVDDRFYNDITRRVRLILQVGARKHENIVVISIGPRQDGNGSYIEYKLSIISGTDKLHSPLGMAARKFSEVDQDELFDELSNTCIAKFRMIIVTDQNSESVLYADLLGDPRTPGLSALESDSPDLGEAFMAVIDLPEIEPA</sequence>